<dbReference type="AlphaFoldDB" id="A0A9Q0J6T6"/>
<proteinExistence type="predicted"/>
<dbReference type="Pfam" id="PF05623">
    <property type="entry name" value="DUF789"/>
    <property type="match status" value="2"/>
</dbReference>
<gene>
    <name evidence="1" type="ORF">Tsubulata_048239</name>
</gene>
<dbReference type="Proteomes" id="UP001141552">
    <property type="component" value="Unassembled WGS sequence"/>
</dbReference>
<accession>A0A9Q0J6T6</accession>
<dbReference type="InterPro" id="IPR008507">
    <property type="entry name" value="DUF789"/>
</dbReference>
<keyword evidence="2" id="KW-1185">Reference proteome</keyword>
<evidence type="ECO:0000313" key="2">
    <source>
        <dbReference type="Proteomes" id="UP001141552"/>
    </source>
</evidence>
<dbReference type="EMBL" id="JAKUCV010005633">
    <property type="protein sequence ID" value="KAJ4830459.1"/>
    <property type="molecule type" value="Genomic_DNA"/>
</dbReference>
<dbReference type="PANTHER" id="PTHR32010">
    <property type="entry name" value="PHOTOSYSTEM II STABILITY/ASSEMBLY FACTOR HCF136, CHLOROPLASTIC"/>
    <property type="match status" value="1"/>
</dbReference>
<sequence length="777" mass="87233">MEIPEVMIKTNEHTSFPGNGYRGQTDPVCTCHDSDSGNNEGDQILDCSSVEKCVLREKNTDILAESDKQESAKGGGSLAGKWYWRKLDEGLSTRKQGTKGEENRNFHETLSCGHRIKENRPFIWKKKLSNEKVEETSFPKSKFSGKPDSLPGQCLLPNPMVSSSEQKGDKVTENAGQRVHARFHSRVFVHYDHQVHWIRCNGSCPRCFSGLHLMGVLKAEAGKMVRFHDSFGCQQNSIGQGGQEVRTNNCFQSHSEFAYTQPALPWFHSQAYNYSNINAAQRTIHRFQSAQVQSKMMRLIPGQSGFHRCGGIKGFRINHDMDCEFRPFHTSADRRQCSGIELYNGATTCGRKEIWRPIGTNDSGLMYEAYSPSVCDSPLVSQASCNDFTTNDLKVNDVHLSVIDVQNDSDHSIIMSSLRFASVQCEASKSGIVEAVKAESSKDDLGCGEKHRGTSPFTGFEVVEALNAAHKLQLVSQSIQLTLGHPLAEIESIKLPRISLSSVWNWFEESGNYGLEVKAEDFQYCKDSNARSVPFQAYFVPSLSAVQLFSFPLLSDPWYKIRSELIFEFFESEKPHQRKPLHLKLILSAYCSSVELINAGTSNPQVYGDPSKLESGNLQNMHPASWFSVAWYPIYRIPEGKFEASFLIYHSFGQSVGKCIPNDSLKKMAFHIVFPVIGLESYNARGECWFDLRLPVDSASKASICNSEIFKERLRTLQENASLLTNGLRGEVSVRVSLSSTSFKKNASLLSRGFVNKDKANVANRHPEYEFFISRNH</sequence>
<organism evidence="1 2">
    <name type="scientific">Turnera subulata</name>
    <dbReference type="NCBI Taxonomy" id="218843"/>
    <lineage>
        <taxon>Eukaryota</taxon>
        <taxon>Viridiplantae</taxon>
        <taxon>Streptophyta</taxon>
        <taxon>Embryophyta</taxon>
        <taxon>Tracheophyta</taxon>
        <taxon>Spermatophyta</taxon>
        <taxon>Magnoliopsida</taxon>
        <taxon>eudicotyledons</taxon>
        <taxon>Gunneridae</taxon>
        <taxon>Pentapetalae</taxon>
        <taxon>rosids</taxon>
        <taxon>fabids</taxon>
        <taxon>Malpighiales</taxon>
        <taxon>Passifloraceae</taxon>
        <taxon>Turnera</taxon>
    </lineage>
</organism>
<name>A0A9Q0J6T6_9ROSI</name>
<comment type="caution">
    <text evidence="1">The sequence shown here is derived from an EMBL/GenBank/DDBJ whole genome shotgun (WGS) entry which is preliminary data.</text>
</comment>
<reference evidence="1" key="2">
    <citation type="journal article" date="2023" name="Plants (Basel)">
        <title>Annotation of the Turnera subulata (Passifloraceae) Draft Genome Reveals the S-Locus Evolved after the Divergence of Turneroideae from Passifloroideae in a Stepwise Manner.</title>
        <authorList>
            <person name="Henning P.M."/>
            <person name="Roalson E.H."/>
            <person name="Mir W."/>
            <person name="McCubbin A.G."/>
            <person name="Shore J.S."/>
        </authorList>
    </citation>
    <scope>NUCLEOTIDE SEQUENCE</scope>
    <source>
        <strain evidence="1">F60SS</strain>
    </source>
</reference>
<dbReference type="PANTHER" id="PTHR32010:SF23">
    <property type="entry name" value="IG-LIKE DOMAIN-CONTAINING PROTEIN"/>
    <property type="match status" value="1"/>
</dbReference>
<protein>
    <submittedName>
        <fullName evidence="1">Uncharacterized protein</fullName>
    </submittedName>
</protein>
<dbReference type="OrthoDB" id="1920576at2759"/>
<evidence type="ECO:0000313" key="1">
    <source>
        <dbReference type="EMBL" id="KAJ4830459.1"/>
    </source>
</evidence>
<reference evidence="1" key="1">
    <citation type="submission" date="2022-02" db="EMBL/GenBank/DDBJ databases">
        <authorList>
            <person name="Henning P.M."/>
            <person name="McCubbin A.G."/>
            <person name="Shore J.S."/>
        </authorList>
    </citation>
    <scope>NUCLEOTIDE SEQUENCE</scope>
    <source>
        <strain evidence="1">F60SS</strain>
        <tissue evidence="1">Leaves</tissue>
    </source>
</reference>